<dbReference type="InterPro" id="IPR018123">
    <property type="entry name" value="WWE-dom_subgr"/>
</dbReference>
<evidence type="ECO:0000259" key="5">
    <source>
        <dbReference type="PROSITE" id="PS50918"/>
    </source>
</evidence>
<dbReference type="InterPro" id="IPR004170">
    <property type="entry name" value="WWE_dom"/>
</dbReference>
<dbReference type="GO" id="GO:0008270">
    <property type="term" value="F:zinc ion binding"/>
    <property type="evidence" value="ECO:0007669"/>
    <property type="project" value="InterPro"/>
</dbReference>
<evidence type="ECO:0000256" key="2">
    <source>
        <dbReference type="ARBA" id="ARBA00004906"/>
    </source>
</evidence>
<keyword evidence="3" id="KW-0539">Nucleus</keyword>
<comment type="similarity">
    <text evidence="4">Belongs to the ARTD/PARP family.</text>
</comment>
<evidence type="ECO:0000256" key="3">
    <source>
        <dbReference type="ARBA" id="ARBA00023242"/>
    </source>
</evidence>
<gene>
    <name evidence="6" type="ORF">D5F01_LYC20340</name>
</gene>
<dbReference type="Proteomes" id="UP000424527">
    <property type="component" value="Unassembled WGS sequence"/>
</dbReference>
<evidence type="ECO:0000256" key="1">
    <source>
        <dbReference type="ARBA" id="ARBA00004123"/>
    </source>
</evidence>
<dbReference type="PANTHER" id="PTHR45740">
    <property type="entry name" value="POLY [ADP-RIBOSE] POLYMERASE"/>
    <property type="match status" value="1"/>
</dbReference>
<name>A0A6G0HQR5_LARCR</name>
<protein>
    <recommendedName>
        <fullName evidence="5">WWE domain-containing protein</fullName>
    </recommendedName>
</protein>
<comment type="pathway">
    <text evidence="2">Protein modification; protein ubiquitination.</text>
</comment>
<comment type="subcellular location">
    <subcellularLocation>
        <location evidence="1">Nucleus</location>
    </subcellularLocation>
</comment>
<evidence type="ECO:0000256" key="4">
    <source>
        <dbReference type="ARBA" id="ARBA00024347"/>
    </source>
</evidence>
<proteinExistence type="inferred from homology"/>
<organism evidence="6 7">
    <name type="scientific">Larimichthys crocea</name>
    <name type="common">Large yellow croaker</name>
    <name type="synonym">Pseudosciaena crocea</name>
    <dbReference type="NCBI Taxonomy" id="215358"/>
    <lineage>
        <taxon>Eukaryota</taxon>
        <taxon>Metazoa</taxon>
        <taxon>Chordata</taxon>
        <taxon>Craniata</taxon>
        <taxon>Vertebrata</taxon>
        <taxon>Euteleostomi</taxon>
        <taxon>Actinopterygii</taxon>
        <taxon>Neopterygii</taxon>
        <taxon>Teleostei</taxon>
        <taxon>Neoteleostei</taxon>
        <taxon>Acanthomorphata</taxon>
        <taxon>Eupercaria</taxon>
        <taxon>Sciaenidae</taxon>
        <taxon>Larimichthys</taxon>
    </lineage>
</organism>
<dbReference type="Gene3D" id="3.30.720.50">
    <property type="match status" value="3"/>
</dbReference>
<dbReference type="PANTHER" id="PTHR45740:SF14">
    <property type="entry name" value="NOVEL PROTEIN"/>
    <property type="match status" value="1"/>
</dbReference>
<evidence type="ECO:0000313" key="7">
    <source>
        <dbReference type="Proteomes" id="UP000424527"/>
    </source>
</evidence>
<dbReference type="Pfam" id="PF02825">
    <property type="entry name" value="WWE"/>
    <property type="match status" value="3"/>
</dbReference>
<dbReference type="InterPro" id="IPR037197">
    <property type="entry name" value="WWE_dom_sf"/>
</dbReference>
<feature type="domain" description="WWE" evidence="5">
    <location>
        <begin position="82"/>
        <end position="170"/>
    </location>
</feature>
<accession>A0A6G0HQR5</accession>
<dbReference type="GO" id="GO:0005634">
    <property type="term" value="C:nucleus"/>
    <property type="evidence" value="ECO:0007669"/>
    <property type="project" value="UniProtKB-SubCell"/>
</dbReference>
<evidence type="ECO:0000313" key="6">
    <source>
        <dbReference type="EMBL" id="KAE8281361.1"/>
    </source>
</evidence>
<dbReference type="Pfam" id="PF23466">
    <property type="entry name" value="WWE_4"/>
    <property type="match status" value="1"/>
</dbReference>
<dbReference type="InterPro" id="IPR051712">
    <property type="entry name" value="ARTD-AVP"/>
</dbReference>
<dbReference type="EMBL" id="REGW02000020">
    <property type="protein sequence ID" value="KAE8281361.1"/>
    <property type="molecule type" value="Genomic_DNA"/>
</dbReference>
<dbReference type="PROSITE" id="PS50918">
    <property type="entry name" value="WWE"/>
    <property type="match status" value="3"/>
</dbReference>
<reference evidence="6 7" key="1">
    <citation type="submission" date="2019-07" db="EMBL/GenBank/DDBJ databases">
        <title>Chromosome genome assembly for large yellow croaker.</title>
        <authorList>
            <person name="Xiao S."/>
        </authorList>
    </citation>
    <scope>NUCLEOTIDE SEQUENCE [LARGE SCALE GENOMIC DNA]</scope>
    <source>
        <strain evidence="6">JMULYC20181020</strain>
        <tissue evidence="6">Muscle</tissue>
    </source>
</reference>
<dbReference type="UniPathway" id="UPA00143"/>
<dbReference type="GO" id="GO:0003950">
    <property type="term" value="F:NAD+ poly-ADP-ribosyltransferase activity"/>
    <property type="evidence" value="ECO:0007669"/>
    <property type="project" value="TreeGrafter"/>
</dbReference>
<sequence length="359" mass="41034">MNVEELLWARIGTSNVKSPPIGGEKHYEWQLSVGNQWLRIDNDHVIETHYCHPGAKGITINTSHGKVFIDFDKLQTRNAGLNVRRQSLLPAGQTEDIGWYFRDDQLWREYGSQSSNTLSSSIGSRDVERHFTLNPRGSFSFTVGSTSYTLDFSSMTQANGITGLRRNVRRRPKFTTKTGSIYSTPVFPTASSSQLTDVGYKWEFMGDEGEWTEYQAHVCSFDSTAIERQYQLNPQGQLHFKIKRYTYTLDFSSMHQINDRIGTRRAVRRTADNGSQDSSSAGSLLRWQFQDIDGKWKDYSKGNGQCSMSSDDIELQYQQNPSGTIKFTTRSFCYELNFSAMTQRNLSTTTTRSVRRLNQ</sequence>
<comment type="caution">
    <text evidence="6">The sequence shown here is derived from an EMBL/GenBank/DDBJ whole genome shotgun (WGS) entry which is preliminary data.</text>
</comment>
<keyword evidence="7" id="KW-1185">Reference proteome</keyword>
<dbReference type="AlphaFoldDB" id="A0A6G0HQR5"/>
<dbReference type="SMART" id="SM00678">
    <property type="entry name" value="WWE"/>
    <property type="match status" value="2"/>
</dbReference>
<feature type="domain" description="WWE" evidence="5">
    <location>
        <begin position="273"/>
        <end position="356"/>
    </location>
</feature>
<dbReference type="SUPFAM" id="SSF117839">
    <property type="entry name" value="WWE domain"/>
    <property type="match status" value="3"/>
</dbReference>
<dbReference type="GO" id="GO:1990404">
    <property type="term" value="F:NAD+-protein mono-ADP-ribosyltransferase activity"/>
    <property type="evidence" value="ECO:0007669"/>
    <property type="project" value="TreeGrafter"/>
</dbReference>
<dbReference type="GO" id="GO:0016567">
    <property type="term" value="P:protein ubiquitination"/>
    <property type="evidence" value="ECO:0007669"/>
    <property type="project" value="UniProtKB-UniPathway"/>
</dbReference>
<feature type="domain" description="WWE" evidence="5">
    <location>
        <begin position="188"/>
        <end position="269"/>
    </location>
</feature>